<keyword evidence="3 6" id="KW-0195">Cyclin</keyword>
<feature type="domain" description="Cyclin-like" evidence="7">
    <location>
        <begin position="109"/>
        <end position="193"/>
    </location>
</feature>
<dbReference type="InterPro" id="IPR036915">
    <property type="entry name" value="Cyclin-like_sf"/>
</dbReference>
<organism evidence="9 10">
    <name type="scientific">Vigna unguiculata</name>
    <name type="common">Cowpea</name>
    <dbReference type="NCBI Taxonomy" id="3917"/>
    <lineage>
        <taxon>Eukaryota</taxon>
        <taxon>Viridiplantae</taxon>
        <taxon>Streptophyta</taxon>
        <taxon>Embryophyta</taxon>
        <taxon>Tracheophyta</taxon>
        <taxon>Spermatophyta</taxon>
        <taxon>Magnoliopsida</taxon>
        <taxon>eudicotyledons</taxon>
        <taxon>Gunneridae</taxon>
        <taxon>Pentapetalae</taxon>
        <taxon>rosids</taxon>
        <taxon>fabids</taxon>
        <taxon>Fabales</taxon>
        <taxon>Fabaceae</taxon>
        <taxon>Papilionoideae</taxon>
        <taxon>50 kb inversion clade</taxon>
        <taxon>NPAAA clade</taxon>
        <taxon>indigoferoid/millettioid clade</taxon>
        <taxon>Phaseoleae</taxon>
        <taxon>Vigna</taxon>
    </lineage>
</organism>
<dbReference type="InterPro" id="IPR006671">
    <property type="entry name" value="Cyclin_N"/>
</dbReference>
<dbReference type="SMART" id="SM00385">
    <property type="entry name" value="CYCLIN"/>
    <property type="match status" value="2"/>
</dbReference>
<dbReference type="EMBL" id="CP039355">
    <property type="protein sequence ID" value="QCE16488.1"/>
    <property type="molecule type" value="Genomic_DNA"/>
</dbReference>
<evidence type="ECO:0000256" key="6">
    <source>
        <dbReference type="RuleBase" id="RU000383"/>
    </source>
</evidence>
<evidence type="ECO:0000256" key="1">
    <source>
        <dbReference type="ARBA" id="ARBA00011177"/>
    </source>
</evidence>
<evidence type="ECO:0000256" key="5">
    <source>
        <dbReference type="ARBA" id="ARBA00032263"/>
    </source>
</evidence>
<keyword evidence="10" id="KW-1185">Reference proteome</keyword>
<evidence type="ECO:0000256" key="4">
    <source>
        <dbReference type="ARBA" id="ARBA00023306"/>
    </source>
</evidence>
<dbReference type="Gene3D" id="1.10.472.10">
    <property type="entry name" value="Cyclin-like"/>
    <property type="match status" value="2"/>
</dbReference>
<dbReference type="InterPro" id="IPR048258">
    <property type="entry name" value="Cyclins_cyclin-box"/>
</dbReference>
<dbReference type="PANTHER" id="PTHR10177">
    <property type="entry name" value="CYCLINS"/>
    <property type="match status" value="1"/>
</dbReference>
<dbReference type="InterPro" id="IPR013763">
    <property type="entry name" value="Cyclin-like_dom"/>
</dbReference>
<dbReference type="PROSITE" id="PS00292">
    <property type="entry name" value="CYCLINS"/>
    <property type="match status" value="1"/>
</dbReference>
<dbReference type="Proteomes" id="UP000501690">
    <property type="component" value="Linkage Group LG11"/>
</dbReference>
<dbReference type="InterPro" id="IPR004367">
    <property type="entry name" value="Cyclin_C-dom"/>
</dbReference>
<evidence type="ECO:0000313" key="9">
    <source>
        <dbReference type="EMBL" id="QCE16488.1"/>
    </source>
</evidence>
<feature type="domain" description="Cyclin-like" evidence="7">
    <location>
        <begin position="206"/>
        <end position="294"/>
    </location>
</feature>
<dbReference type="SMART" id="SM01332">
    <property type="entry name" value="Cyclin_C"/>
    <property type="match status" value="1"/>
</dbReference>
<dbReference type="AlphaFoldDB" id="A0A4D6NSW3"/>
<evidence type="ECO:0000256" key="3">
    <source>
        <dbReference type="ARBA" id="ARBA00023127"/>
    </source>
</evidence>
<dbReference type="GO" id="GO:0051301">
    <property type="term" value="P:cell division"/>
    <property type="evidence" value="ECO:0007669"/>
    <property type="project" value="UniProtKB-KW"/>
</dbReference>
<keyword evidence="2" id="KW-0132">Cell division</keyword>
<reference evidence="9 10" key="1">
    <citation type="submission" date="2019-04" db="EMBL/GenBank/DDBJ databases">
        <title>An improved genome assembly and genetic linkage map for asparagus bean, Vigna unguiculata ssp. sesquipedialis.</title>
        <authorList>
            <person name="Xia Q."/>
            <person name="Zhang R."/>
            <person name="Dong Y."/>
        </authorList>
    </citation>
    <scope>NUCLEOTIDE SEQUENCE [LARGE SCALE GENOMIC DNA]</scope>
    <source>
        <tissue evidence="9">Leaf</tissue>
    </source>
</reference>
<dbReference type="Pfam" id="PF02984">
    <property type="entry name" value="Cyclin_C"/>
    <property type="match status" value="1"/>
</dbReference>
<dbReference type="FunFam" id="1.10.472.10:FF:000220">
    <property type="entry name" value="Cyclin superfamily protein, putative"/>
    <property type="match status" value="1"/>
</dbReference>
<dbReference type="InterPro" id="IPR039361">
    <property type="entry name" value="Cyclin"/>
</dbReference>
<gene>
    <name evidence="9" type="ORF">DEO72_LG11g3504</name>
</gene>
<evidence type="ECO:0000259" key="7">
    <source>
        <dbReference type="SMART" id="SM00385"/>
    </source>
</evidence>
<accession>A0A4D6NSW3</accession>
<dbReference type="Pfam" id="PF00134">
    <property type="entry name" value="Cyclin_N"/>
    <property type="match status" value="1"/>
</dbReference>
<proteinExistence type="inferred from homology"/>
<comment type="similarity">
    <text evidence="6">Belongs to the cyclin family.</text>
</comment>
<protein>
    <recommendedName>
        <fullName evidence="5">B-like cyclin</fullName>
    </recommendedName>
</protein>
<sequence>METRAGRKRKEAVVVVEKQHPKMHRVVLGELPNLPNLIVPENQNLSKQKVPCLKNPNIKKLSSPQIDPHYVSDINEYLRAMETKRRPIVNYMDKVQLVVTTNMRQILVDWLVDVAVEYKLLSETLHLCVSYIDRFLSVSPVTKSKLQLVGVSSMLLASKYEETKPPRVDKFCSITDNTFEKEEVVRMEAEILKSLNFEMGNPTAITFLKRFLSVASVNQKTPNLKIEFLSFYLAELSLLDYGCIRFLPSIIAASALFLARFIISPKVHPWTSSLHEWSGYKPFELKDCVLTLHDLYFSRKAASFRSVRDKYKQCKFKCVANLSSPPHVPKSFPKLHLAINLSDRDLRLNASWRLKLISLM</sequence>
<dbReference type="SUPFAM" id="SSF47954">
    <property type="entry name" value="Cyclin-like"/>
    <property type="match status" value="2"/>
</dbReference>
<comment type="subunit">
    <text evidence="1">Interacts with the CDC2 protein kinase to form a serine/threonine kinase holoenzyme complex also known as maturation promoting factor (MPF). The cyclin subunit imparts substrate specificity to the complex.</text>
</comment>
<keyword evidence="4" id="KW-0131">Cell cycle</keyword>
<dbReference type="FunFam" id="1.10.472.10:FF:000001">
    <property type="entry name" value="G2/mitotic-specific cyclin"/>
    <property type="match status" value="1"/>
</dbReference>
<evidence type="ECO:0000313" key="10">
    <source>
        <dbReference type="Proteomes" id="UP000501690"/>
    </source>
</evidence>
<evidence type="ECO:0000256" key="2">
    <source>
        <dbReference type="ARBA" id="ARBA00022618"/>
    </source>
</evidence>
<feature type="domain" description="Cyclin C-terminal" evidence="8">
    <location>
        <begin position="202"/>
        <end position="325"/>
    </location>
</feature>
<evidence type="ECO:0000259" key="8">
    <source>
        <dbReference type="SMART" id="SM01332"/>
    </source>
</evidence>
<name>A0A4D6NSW3_VIGUN</name>